<dbReference type="GO" id="GO:0005764">
    <property type="term" value="C:lysosome"/>
    <property type="evidence" value="ECO:0007669"/>
    <property type="project" value="TreeGrafter"/>
</dbReference>
<evidence type="ECO:0000313" key="5">
    <source>
        <dbReference type="Proteomes" id="UP000242991"/>
    </source>
</evidence>
<comment type="similarity">
    <text evidence="1">Belongs to the GTR/RAG GTP-binding protein family.</text>
</comment>
<dbReference type="Pfam" id="PF04670">
    <property type="entry name" value="Gtr1_RagA"/>
    <property type="match status" value="1"/>
</dbReference>
<keyword evidence="2" id="KW-0547">Nucleotide-binding</keyword>
<organism evidence="4 5">
    <name type="scientific">Cryptosporidium parvum</name>
    <dbReference type="NCBI Taxonomy" id="5807"/>
    <lineage>
        <taxon>Eukaryota</taxon>
        <taxon>Sar</taxon>
        <taxon>Alveolata</taxon>
        <taxon>Apicomplexa</taxon>
        <taxon>Conoidasida</taxon>
        <taxon>Coccidia</taxon>
        <taxon>Eucoccidiorida</taxon>
        <taxon>Eimeriorina</taxon>
        <taxon>Cryptosporidiidae</taxon>
        <taxon>Cryptosporidium</taxon>
    </lineage>
</organism>
<dbReference type="Proteomes" id="UP000242991">
    <property type="component" value="Chromosome 6"/>
</dbReference>
<dbReference type="VEuPathDB" id="CryptoDB:CPATCC_0014360"/>
<evidence type="ECO:0000256" key="2">
    <source>
        <dbReference type="ARBA" id="ARBA00022741"/>
    </source>
</evidence>
<dbReference type="PANTHER" id="PTHR11259">
    <property type="entry name" value="RAS-RELATED GTP BINDING RAG/GTR YEAST"/>
    <property type="match status" value="1"/>
</dbReference>
<evidence type="ECO:0000256" key="3">
    <source>
        <dbReference type="ARBA" id="ARBA00023134"/>
    </source>
</evidence>
<sequence length="340" mass="39170">MNSDRKKVLLMGRAGAGKTSMRSIIFANYLPKDTSRLTATNNIEHSHLRFFGNMVLSLWDCGGQDIFMENYFESQREHIFRSTEVLIYVLEVRKDYSSKHATKDIEQDFAYFKSTVENLKLLSPKSHLFCLVHKMDKLSAIERESAINYYEREIGRVASNMNYRVFPTTIWDETLFAAWSEIVYALIPNVGLLEKNLKILAESCNAVELVLFEKSTFLVISHAENSNTLDSKHHRSRFERISNICKQFKLTCAKSQTNFVGINLETPNFSSIIKRFTQNSYILVVINDKSKFINNQVTIKYHLINVKLGVTSASALYNIEHARDHFETIIASHLNSEINK</sequence>
<dbReference type="GO" id="GO:1990131">
    <property type="term" value="C:Gtr1-Gtr2 GTPase complex"/>
    <property type="evidence" value="ECO:0007669"/>
    <property type="project" value="TreeGrafter"/>
</dbReference>
<dbReference type="GO" id="GO:1904263">
    <property type="term" value="P:positive regulation of TORC1 signaling"/>
    <property type="evidence" value="ECO:0007669"/>
    <property type="project" value="TreeGrafter"/>
</dbReference>
<dbReference type="GO" id="GO:0009267">
    <property type="term" value="P:cellular response to starvation"/>
    <property type="evidence" value="ECO:0007669"/>
    <property type="project" value="TreeGrafter"/>
</dbReference>
<dbReference type="GO" id="GO:0005525">
    <property type="term" value="F:GTP binding"/>
    <property type="evidence" value="ECO:0007669"/>
    <property type="project" value="UniProtKB-KW"/>
</dbReference>
<dbReference type="PANTHER" id="PTHR11259:SF1">
    <property type="entry name" value="RAS-RELATED GTP-BINDING PROTEIN"/>
    <property type="match status" value="1"/>
</dbReference>
<dbReference type="SUPFAM" id="SSF52540">
    <property type="entry name" value="P-loop containing nucleoside triphosphate hydrolases"/>
    <property type="match status" value="1"/>
</dbReference>
<dbReference type="Gene3D" id="3.30.450.190">
    <property type="match status" value="1"/>
</dbReference>
<dbReference type="InterPro" id="IPR006762">
    <property type="entry name" value="Gtr1_RagA"/>
</dbReference>
<dbReference type="InterPro" id="IPR027417">
    <property type="entry name" value="P-loop_NTPase"/>
</dbReference>
<protein>
    <submittedName>
        <fullName evidence="4">T24f1.1 protein, probable</fullName>
    </submittedName>
</protein>
<dbReference type="CDD" id="cd11384">
    <property type="entry name" value="RagA_like"/>
    <property type="match status" value="1"/>
</dbReference>
<evidence type="ECO:0000256" key="1">
    <source>
        <dbReference type="ARBA" id="ARBA00007756"/>
    </source>
</evidence>
<accession>A0A7G2HKW7</accession>
<dbReference type="GO" id="GO:0010507">
    <property type="term" value="P:negative regulation of autophagy"/>
    <property type="evidence" value="ECO:0007669"/>
    <property type="project" value="TreeGrafter"/>
</dbReference>
<dbReference type="GO" id="GO:0005634">
    <property type="term" value="C:nucleus"/>
    <property type="evidence" value="ECO:0007669"/>
    <property type="project" value="TreeGrafter"/>
</dbReference>
<evidence type="ECO:0000313" key="4">
    <source>
        <dbReference type="EMBL" id="CAD98569.1"/>
    </source>
</evidence>
<dbReference type="EMBL" id="BX538351">
    <property type="protein sequence ID" value="CAD98569.1"/>
    <property type="molecule type" value="Genomic_DNA"/>
</dbReference>
<dbReference type="AlphaFoldDB" id="A0A7G2HKW7"/>
<reference evidence="4 5" key="1">
    <citation type="journal article" date="2003" name="Genome Res.">
        <title>Integrated mapping, chromosomal sequencing and sequence analysis of Cryptosporidium parvum.</title>
        <authorList>
            <person name="Bankier A.T."/>
            <person name="Spriggs H.F."/>
            <person name="Fartmann B."/>
            <person name="Konfortov B.A."/>
            <person name="Madera M."/>
            <person name="Vogel C."/>
            <person name="Teichmann S.A."/>
            <person name="Ivens A."/>
            <person name="Dear P.H."/>
        </authorList>
    </citation>
    <scope>NUCLEOTIDE SEQUENCE [LARGE SCALE GENOMIC DNA]</scope>
    <source>
        <strain evidence="4 5">Iowa</strain>
    </source>
</reference>
<name>A0A7G2HKW7_CRYPV</name>
<dbReference type="InterPro" id="IPR039397">
    <property type="entry name" value="RagA/B"/>
</dbReference>
<proteinExistence type="inferred from homology"/>
<gene>
    <name evidence="4" type="ORF">1MB.332</name>
</gene>
<dbReference type="GO" id="GO:0003924">
    <property type="term" value="F:GTPase activity"/>
    <property type="evidence" value="ECO:0007669"/>
    <property type="project" value="TreeGrafter"/>
</dbReference>
<keyword evidence="3" id="KW-0342">GTP-binding</keyword>
<dbReference type="Gene3D" id="3.40.50.300">
    <property type="entry name" value="P-loop containing nucleotide triphosphate hydrolases"/>
    <property type="match status" value="1"/>
</dbReference>